<gene>
    <name evidence="3" type="ORF">MAE02_20390</name>
</gene>
<organism evidence="3 4">
    <name type="scientific">Microvirga aerophila</name>
    <dbReference type="NCBI Taxonomy" id="670291"/>
    <lineage>
        <taxon>Bacteria</taxon>
        <taxon>Pseudomonadati</taxon>
        <taxon>Pseudomonadota</taxon>
        <taxon>Alphaproteobacteria</taxon>
        <taxon>Hyphomicrobiales</taxon>
        <taxon>Methylobacteriaceae</taxon>
        <taxon>Microvirga</taxon>
    </lineage>
</organism>
<evidence type="ECO:0000313" key="3">
    <source>
        <dbReference type="EMBL" id="GEO14343.1"/>
    </source>
</evidence>
<dbReference type="AlphaFoldDB" id="A0A512BQN9"/>
<dbReference type="Gene3D" id="3.40.50.1860">
    <property type="match status" value="2"/>
</dbReference>
<evidence type="ECO:0000256" key="1">
    <source>
        <dbReference type="ARBA" id="ARBA00007847"/>
    </source>
</evidence>
<comment type="caution">
    <text evidence="3">The sequence shown here is derived from an EMBL/GenBank/DDBJ whole genome shotgun (WGS) entry which is preliminary data.</text>
</comment>
<sequence>MRQQATIGLIGGMSWESSAEYYRIINREMQKRLGGVHSARSLMWSVDFGEVERLQHEGEWDRLTDAMKDAAIRLERGGADFIVLCTNTMHRMADAITSAAGIPLLHIADPTAERIKAAGLERVGLIGTAFTMEQDFYKGRLQEQYGLDVIVPEADDRQVVHDVIYKELVVGQVLEASRMAYRGIIARLVERGAQAVILGCTEIMLLVSDEDSSVPLYDTTSIHALAAVNRALGG</sequence>
<comment type="similarity">
    <text evidence="1">Belongs to the aspartate/glutamate racemases family.</text>
</comment>
<dbReference type="Pfam" id="PF01177">
    <property type="entry name" value="Asp_Glu_race"/>
    <property type="match status" value="1"/>
</dbReference>
<dbReference type="EMBL" id="BJYU01000022">
    <property type="protein sequence ID" value="GEO14343.1"/>
    <property type="molecule type" value="Genomic_DNA"/>
</dbReference>
<dbReference type="OrthoDB" id="9803739at2"/>
<keyword evidence="4" id="KW-1185">Reference proteome</keyword>
<reference evidence="3 4" key="1">
    <citation type="submission" date="2019-07" db="EMBL/GenBank/DDBJ databases">
        <title>Whole genome shotgun sequence of Microvirga aerophila NBRC 106136.</title>
        <authorList>
            <person name="Hosoyama A."/>
            <person name="Uohara A."/>
            <person name="Ohji S."/>
            <person name="Ichikawa N."/>
        </authorList>
    </citation>
    <scope>NUCLEOTIDE SEQUENCE [LARGE SCALE GENOMIC DNA]</scope>
    <source>
        <strain evidence="3 4">NBRC 106136</strain>
    </source>
</reference>
<accession>A0A512BQN9</accession>
<dbReference type="PANTHER" id="PTHR21198">
    <property type="entry name" value="GLUTAMATE RACEMASE"/>
    <property type="match status" value="1"/>
</dbReference>
<dbReference type="NCBIfam" id="TIGR00035">
    <property type="entry name" value="asp_race"/>
    <property type="match status" value="1"/>
</dbReference>
<keyword evidence="2" id="KW-0413">Isomerase</keyword>
<dbReference type="PANTHER" id="PTHR21198:SF7">
    <property type="entry name" value="ASPARTATE-GLUTAMATE RACEMASE FAMILY"/>
    <property type="match status" value="1"/>
</dbReference>
<dbReference type="SUPFAM" id="SSF53681">
    <property type="entry name" value="Aspartate/glutamate racemase"/>
    <property type="match status" value="2"/>
</dbReference>
<dbReference type="InterPro" id="IPR015942">
    <property type="entry name" value="Asp/Glu/hydantoin_racemase"/>
</dbReference>
<dbReference type="GO" id="GO:0047661">
    <property type="term" value="F:amino-acid racemase activity"/>
    <property type="evidence" value="ECO:0007669"/>
    <property type="project" value="InterPro"/>
</dbReference>
<dbReference type="InterPro" id="IPR001920">
    <property type="entry name" value="Asp/Glu_race"/>
</dbReference>
<dbReference type="InterPro" id="IPR004380">
    <property type="entry name" value="Asp_race"/>
</dbReference>
<name>A0A512BQN9_9HYPH</name>
<evidence type="ECO:0000256" key="2">
    <source>
        <dbReference type="ARBA" id="ARBA00023235"/>
    </source>
</evidence>
<dbReference type="Proteomes" id="UP000321085">
    <property type="component" value="Unassembled WGS sequence"/>
</dbReference>
<protein>
    <submittedName>
        <fullName evidence="3">Aspartate racemase</fullName>
    </submittedName>
</protein>
<evidence type="ECO:0000313" key="4">
    <source>
        <dbReference type="Proteomes" id="UP000321085"/>
    </source>
</evidence>
<proteinExistence type="inferred from homology"/>
<dbReference type="RefSeq" id="WP_114184705.1">
    <property type="nucleotide sequence ID" value="NZ_BJYU01000022.1"/>
</dbReference>